<feature type="region of interest" description="Disordered" evidence="1">
    <location>
        <begin position="371"/>
        <end position="447"/>
    </location>
</feature>
<feature type="compositionally biased region" description="Polar residues" evidence="1">
    <location>
        <begin position="430"/>
        <end position="447"/>
    </location>
</feature>
<feature type="compositionally biased region" description="Basic and acidic residues" evidence="1">
    <location>
        <begin position="217"/>
        <end position="241"/>
    </location>
</feature>
<feature type="compositionally biased region" description="Polar residues" evidence="1">
    <location>
        <begin position="143"/>
        <end position="162"/>
    </location>
</feature>
<dbReference type="AlphaFoldDB" id="H8WZZ9"/>
<gene>
    <name evidence="2" type="ORF">CORT_0B06350</name>
</gene>
<organism evidence="2 3">
    <name type="scientific">Candida orthopsilosis (strain 90-125)</name>
    <name type="common">Yeast</name>
    <dbReference type="NCBI Taxonomy" id="1136231"/>
    <lineage>
        <taxon>Eukaryota</taxon>
        <taxon>Fungi</taxon>
        <taxon>Dikarya</taxon>
        <taxon>Ascomycota</taxon>
        <taxon>Saccharomycotina</taxon>
        <taxon>Pichiomycetes</taxon>
        <taxon>Debaryomycetaceae</taxon>
        <taxon>Candida/Lodderomyces clade</taxon>
        <taxon>Candida</taxon>
    </lineage>
</organism>
<dbReference type="EMBL" id="HE681720">
    <property type="protein sequence ID" value="CCG22344.1"/>
    <property type="molecule type" value="Genomic_DNA"/>
</dbReference>
<feature type="compositionally biased region" description="Low complexity" evidence="1">
    <location>
        <begin position="242"/>
        <end position="268"/>
    </location>
</feature>
<dbReference type="HOGENOM" id="CLU_338031_0_0_1"/>
<feature type="region of interest" description="Disordered" evidence="1">
    <location>
        <begin position="574"/>
        <end position="610"/>
    </location>
</feature>
<evidence type="ECO:0000256" key="1">
    <source>
        <dbReference type="SAM" id="MobiDB-lite"/>
    </source>
</evidence>
<name>H8WZZ9_CANO9</name>
<feature type="region of interest" description="Disordered" evidence="1">
    <location>
        <begin position="465"/>
        <end position="554"/>
    </location>
</feature>
<dbReference type="eggNOG" id="ENOG502T5JQ">
    <property type="taxonomic scope" value="Eukaryota"/>
</dbReference>
<proteinExistence type="predicted"/>
<accession>H8WZZ9</accession>
<sequence>MVLNIFQKREVGTTTIDSRHDELQKPINYNQQQVQYQNKQPHPHPVVQKAATTTLLPSPRLQKPSPSQQQQQQKNQSQTSFSSNASKRRTYISHRINLPNANRSGSTSPPTKSTSYIPSILEATESGTSSPSREPNDNHASEPATSPPTIEANVSITSTPSHSPELVNKSKLKRGASPKESEVAKKTQISNEFLNQRRARRMRARSRPNGVKSVTRRQQERRNSITSRESKESRDSRDARELSNSQSKSSSSLESTKLTKSQQQMQSMIKKERNRNNMRPSRLVDQSEVPKPRFSLPYPVNDEIISIIITDEADESEGGVREEPNQLNDEETQADLSHLQIQEEEEEEEEFPVGFEPINTRSFRIGNIPRNYTYSSSNSPTQSPNTMRTDSPRTRFAPTIPRDVRSEVHNDTLQQLTGHLESPTHKSRQHQSSPMQQTSSEQSTYHMASDDFSISRTEAVACILERTGSTAQGSRRGQRYQEMRRKQLSQRSNTRPTRQGDGSILEESSSDNNNGVSSNRNDNDNSPIGNITTHADVSSPIQRQPSLSRRSTIEDTRARIIARLNQRIDPTMYPIEPTTITHSHSNDEEAPPPLDEYAHLEHDQPSTPPYRERLHKRVDLISFDPRYVTPVLRINKKLIRTPTNLRKTIRKLIQLKIVPEEIDLWKIDRIDDGQFYHVLPQLLNGDDAQEEIRAMNDAMRVARERTELEYESEIQRAIAISMEEQTQRQLFHGFRYNGPPRSQEREENGENEVNEVNGGNGGGGGEREEEQDDDGGTPADETSDFNDVFINVDDALRIWQQQQQEQGQEQEQEQEEALNLHPNMMPGSFNYLLPAHANSSGSSYMTAA</sequence>
<keyword evidence="3" id="KW-1185">Reference proteome</keyword>
<feature type="region of interest" description="Disordered" evidence="1">
    <location>
        <begin position="311"/>
        <end position="336"/>
    </location>
</feature>
<protein>
    <submittedName>
        <fullName evidence="2">Uncharacterized protein</fullName>
    </submittedName>
</protein>
<dbReference type="OrthoDB" id="4025539at2759"/>
<dbReference type="Proteomes" id="UP000005018">
    <property type="component" value="Chromosome 2"/>
</dbReference>
<reference evidence="2 3" key="1">
    <citation type="journal article" date="2012" name="PLoS ONE">
        <title>Sequence and analysis of the genome of the pathogenic yeast Candida orthopsilosis.</title>
        <authorList>
            <person name="Riccombeni A."/>
            <person name="Vidanes G."/>
            <person name="Proux-Wera E."/>
            <person name="Wolfe K.H."/>
            <person name="Butler G."/>
        </authorList>
    </citation>
    <scope>NUCLEOTIDE SEQUENCE [LARGE SCALE GENOMIC DNA]</scope>
    <source>
        <strain evidence="2 3">Co 90-125</strain>
    </source>
</reference>
<dbReference type="PROSITE" id="PS50330">
    <property type="entry name" value="UIM"/>
    <property type="match status" value="1"/>
</dbReference>
<dbReference type="KEGG" id="cot:CORT_0B06350"/>
<dbReference type="RefSeq" id="XP_003867781.1">
    <property type="nucleotide sequence ID" value="XM_003867733.1"/>
</dbReference>
<feature type="region of interest" description="Disordered" evidence="1">
    <location>
        <begin position="57"/>
        <end position="289"/>
    </location>
</feature>
<evidence type="ECO:0000313" key="2">
    <source>
        <dbReference type="EMBL" id="CCG22344.1"/>
    </source>
</evidence>
<evidence type="ECO:0000313" key="3">
    <source>
        <dbReference type="Proteomes" id="UP000005018"/>
    </source>
</evidence>
<feature type="compositionally biased region" description="Low complexity" evidence="1">
    <location>
        <begin position="510"/>
        <end position="526"/>
    </location>
</feature>
<feature type="compositionally biased region" description="Polar residues" evidence="1">
    <location>
        <begin position="527"/>
        <end position="550"/>
    </location>
</feature>
<feature type="compositionally biased region" description="Low complexity" evidence="1">
    <location>
        <begin position="104"/>
        <end position="119"/>
    </location>
</feature>
<feature type="compositionally biased region" description="Low complexity" evidence="1">
    <location>
        <begin position="57"/>
        <end position="83"/>
    </location>
</feature>
<feature type="compositionally biased region" description="Low complexity" evidence="1">
    <location>
        <begin position="371"/>
        <end position="386"/>
    </location>
</feature>
<feature type="compositionally biased region" description="Basic residues" evidence="1">
    <location>
        <begin position="197"/>
        <end position="206"/>
    </location>
</feature>
<dbReference type="InterPro" id="IPR003903">
    <property type="entry name" value="UIM_dom"/>
</dbReference>
<dbReference type="GeneID" id="14538535"/>
<feature type="region of interest" description="Disordered" evidence="1">
    <location>
        <begin position="733"/>
        <end position="784"/>
    </location>
</feature>